<proteinExistence type="predicted"/>
<organism evidence="1 2">
    <name type="scientific">Vibrio breoganii</name>
    <dbReference type="NCBI Taxonomy" id="553239"/>
    <lineage>
        <taxon>Bacteria</taxon>
        <taxon>Pseudomonadati</taxon>
        <taxon>Pseudomonadota</taxon>
        <taxon>Gammaproteobacteria</taxon>
        <taxon>Vibrionales</taxon>
        <taxon>Vibrionaceae</taxon>
        <taxon>Vibrio</taxon>
    </lineage>
</organism>
<evidence type="ECO:0000313" key="1">
    <source>
        <dbReference type="EMBL" id="PMP07962.1"/>
    </source>
</evidence>
<gene>
    <name evidence="1" type="ORF">BCS93_14480</name>
</gene>
<dbReference type="AlphaFoldDB" id="A0AAP8SVQ8"/>
<name>A0AAP8SVQ8_9VIBR</name>
<protein>
    <submittedName>
        <fullName evidence="1">Uncharacterized protein</fullName>
    </submittedName>
</protein>
<accession>A0AAP8SVQ8</accession>
<comment type="caution">
    <text evidence="1">The sequence shown here is derived from an EMBL/GenBank/DDBJ whole genome shotgun (WGS) entry which is preliminary data.</text>
</comment>
<sequence length="117" mass="12346">MLKRFHSNSIIAITLILALLVAGVLPSVSQAQPIEHHNAAAQTSTDADCCEESHQQATTGCTSATHQCCEQACGSLISLPSSALLLSSTSLDETRYSLASSDILPPYKQAVLRPPIV</sequence>
<dbReference type="RefSeq" id="WP_102478031.1">
    <property type="nucleotide sequence ID" value="NZ_MAKG01000404.1"/>
</dbReference>
<reference evidence="2" key="1">
    <citation type="submission" date="2016-07" db="EMBL/GenBank/DDBJ databases">
        <title>Nontailed viruses are major unrecognized killers of bacteria in the ocean.</title>
        <authorList>
            <person name="Kauffman K."/>
            <person name="Hussain F."/>
            <person name="Yang J."/>
            <person name="Arevalo P."/>
            <person name="Brown J."/>
            <person name="Cutler M."/>
            <person name="Kelly L."/>
            <person name="Polz M.F."/>
        </authorList>
    </citation>
    <scope>NUCLEOTIDE SEQUENCE [LARGE SCALE GENOMIC DNA]</scope>
    <source>
        <strain evidence="2">10N.222.49.A5</strain>
    </source>
</reference>
<dbReference type="Proteomes" id="UP000235611">
    <property type="component" value="Unassembled WGS sequence"/>
</dbReference>
<dbReference type="EMBL" id="MDBO01000101">
    <property type="protein sequence ID" value="PMP07962.1"/>
    <property type="molecule type" value="Genomic_DNA"/>
</dbReference>
<evidence type="ECO:0000313" key="2">
    <source>
        <dbReference type="Proteomes" id="UP000235611"/>
    </source>
</evidence>